<keyword evidence="1" id="KW-1133">Transmembrane helix</keyword>
<protein>
    <submittedName>
        <fullName evidence="2">Uncharacterized protein</fullName>
    </submittedName>
</protein>
<comment type="caution">
    <text evidence="2">The sequence shown here is derived from an EMBL/GenBank/DDBJ whole genome shotgun (WGS) entry which is preliminary data.</text>
</comment>
<accession>A0ABR2J1T2</accession>
<sequence>MILFLYFIPIIISQLPQEYQNLANQALENSKTKVTKELRQETKFPGNYKGKNFHFILLKALSSSNTKDIKGFASENNHFAIVKRKKFNISDDFAFIDPKTQSLYRLKRKVASDDKIIIYEYSNISIFDIMTSFELHSSSTDKLPITHSTKKNPLEEFNFQFEWDEEKNSPKMKNLFDTEIEYGFGADMEVEVDTVLSFNYIWDFKISASISLDATFGGEIKVPDDFHDNFTNIKVCSLSHEIPGLGVSLDFLGLEINFGLFIDFNVIFDQISIEIPIGFDYFKGYKIKGQKHFEISENSIVNPDWNFIITNLPEKSTVSEVMKSIKSSKFNATIDLVPSFAFKFDIGDMKLDLNVGLKLPFQYNFEFDDQKCMFPHLLASLSLPIKMYYEVSDLEIFSFKIFESKYEEHHLKTLNYGTFCLGSDNSRNSETIEDIDCTFELNYQIQIKFSPNEICKNVILNIKEKYLNQNLCVFINQTSNEFQPVYDSYMTALNDNIFILNITSTQINIPIRRNNILYESNATFGFYIFQYGSDKLEELSNTYSIYLSFSTRIYTGFIGPIVNNEFYAQLGGSMGDCSYLKLNINDYKALIIFQSGKTCTVPVTSNVIFISNYQPYVTLSTNFYYHLNYAFHVICSNGKAIKAVINDKIYIQPIVNGKADFKFGVDGDFTFYPICENDSGTFCQIEYETPSTNGYHLIKYPNRNGISRTGGGFLAEIIPVYKDLTFYYYKTYNERIEKIREYEENTFILVKLSIADIDDFEGFDHARRVCIVESSNSQNIIPFSRSYFASNSNEIYDSLGIEKNYSFVKNDQNGCIVFHKDLIKNNKIKPLSSNVCDLPVYFEYDDHDIITSTMPPSATDKKGIYTIEPTEHNTPSATTYSVSGNSEPKKKNNKTVIIIISVVSVVVVVTIVIVVIIVCNKKGKVGNSNSE</sequence>
<dbReference type="EMBL" id="JAPFFF010000013">
    <property type="protein sequence ID" value="KAK8871858.1"/>
    <property type="molecule type" value="Genomic_DNA"/>
</dbReference>
<proteinExistence type="predicted"/>
<evidence type="ECO:0000313" key="2">
    <source>
        <dbReference type="EMBL" id="KAK8871858.1"/>
    </source>
</evidence>
<name>A0ABR2J1T2_9EUKA</name>
<keyword evidence="1" id="KW-0812">Transmembrane</keyword>
<gene>
    <name evidence="2" type="ORF">M9Y10_007603</name>
</gene>
<keyword evidence="1" id="KW-0472">Membrane</keyword>
<evidence type="ECO:0000256" key="1">
    <source>
        <dbReference type="SAM" id="Phobius"/>
    </source>
</evidence>
<feature type="transmembrane region" description="Helical" evidence="1">
    <location>
        <begin position="896"/>
        <end position="919"/>
    </location>
</feature>
<reference evidence="2 3" key="1">
    <citation type="submission" date="2024-04" db="EMBL/GenBank/DDBJ databases">
        <title>Tritrichomonas musculus Genome.</title>
        <authorList>
            <person name="Alves-Ferreira E."/>
            <person name="Grigg M."/>
            <person name="Lorenzi H."/>
            <person name="Galac M."/>
        </authorList>
    </citation>
    <scope>NUCLEOTIDE SEQUENCE [LARGE SCALE GENOMIC DNA]</scope>
    <source>
        <strain evidence="2 3">EAF2021</strain>
    </source>
</reference>
<evidence type="ECO:0000313" key="3">
    <source>
        <dbReference type="Proteomes" id="UP001470230"/>
    </source>
</evidence>
<keyword evidence="3" id="KW-1185">Reference proteome</keyword>
<organism evidence="2 3">
    <name type="scientific">Tritrichomonas musculus</name>
    <dbReference type="NCBI Taxonomy" id="1915356"/>
    <lineage>
        <taxon>Eukaryota</taxon>
        <taxon>Metamonada</taxon>
        <taxon>Parabasalia</taxon>
        <taxon>Tritrichomonadida</taxon>
        <taxon>Tritrichomonadidae</taxon>
        <taxon>Tritrichomonas</taxon>
    </lineage>
</organism>
<dbReference type="Proteomes" id="UP001470230">
    <property type="component" value="Unassembled WGS sequence"/>
</dbReference>